<dbReference type="InterPro" id="IPR036855">
    <property type="entry name" value="Znf_CCCH_sf"/>
</dbReference>
<feature type="compositionally biased region" description="Basic and acidic residues" evidence="5">
    <location>
        <begin position="707"/>
        <end position="730"/>
    </location>
</feature>
<feature type="region of interest" description="Disordered" evidence="5">
    <location>
        <begin position="1"/>
        <end position="183"/>
    </location>
</feature>
<dbReference type="SUPFAM" id="SSF90229">
    <property type="entry name" value="CCCH zinc finger"/>
    <property type="match status" value="1"/>
</dbReference>
<feature type="compositionally biased region" description="Acidic residues" evidence="5">
    <location>
        <begin position="86"/>
        <end position="102"/>
    </location>
</feature>
<reference evidence="8" key="1">
    <citation type="journal article" date="2017" name="bioRxiv">
        <title>Comparative analysis of the genomes of Stylophora pistillata and Acropora digitifera provides evidence for extensive differences between species of corals.</title>
        <authorList>
            <person name="Voolstra C.R."/>
            <person name="Li Y."/>
            <person name="Liew Y.J."/>
            <person name="Baumgarten S."/>
            <person name="Zoccola D."/>
            <person name="Flot J.-F."/>
            <person name="Tambutte S."/>
            <person name="Allemand D."/>
            <person name="Aranda M."/>
        </authorList>
    </citation>
    <scope>NUCLEOTIDE SEQUENCE [LARGE SCALE GENOMIC DNA]</scope>
</reference>
<keyword evidence="8" id="KW-1185">Reference proteome</keyword>
<keyword evidence="1 4" id="KW-0479">Metal-binding</keyword>
<evidence type="ECO:0000256" key="2">
    <source>
        <dbReference type="ARBA" id="ARBA00022771"/>
    </source>
</evidence>
<feature type="compositionally biased region" description="Basic and acidic residues" evidence="5">
    <location>
        <begin position="107"/>
        <end position="116"/>
    </location>
</feature>
<dbReference type="GO" id="GO:0008270">
    <property type="term" value="F:zinc ion binding"/>
    <property type="evidence" value="ECO:0007669"/>
    <property type="project" value="UniProtKB-KW"/>
</dbReference>
<gene>
    <name evidence="7" type="primary">ZC3H18</name>
    <name evidence="7" type="ORF">AWC38_SpisGene12027</name>
</gene>
<dbReference type="GO" id="GO:0003723">
    <property type="term" value="F:RNA binding"/>
    <property type="evidence" value="ECO:0007669"/>
    <property type="project" value="TreeGrafter"/>
</dbReference>
<feature type="compositionally biased region" description="Basic residues" evidence="5">
    <location>
        <begin position="760"/>
        <end position="777"/>
    </location>
</feature>
<feature type="compositionally biased region" description="Basic and acidic residues" evidence="5">
    <location>
        <begin position="778"/>
        <end position="805"/>
    </location>
</feature>
<feature type="compositionally biased region" description="Basic and acidic residues" evidence="5">
    <location>
        <begin position="395"/>
        <end position="463"/>
    </location>
</feature>
<feature type="region of interest" description="Disordered" evidence="5">
    <location>
        <begin position="296"/>
        <end position="977"/>
    </location>
</feature>
<accession>A0A2B4S4G1</accession>
<feature type="compositionally biased region" description="Polar residues" evidence="5">
    <location>
        <begin position="56"/>
        <end position="80"/>
    </location>
</feature>
<feature type="compositionally biased region" description="Basic and acidic residues" evidence="5">
    <location>
        <begin position="328"/>
        <end position="380"/>
    </location>
</feature>
<feature type="compositionally biased region" description="Basic and acidic residues" evidence="5">
    <location>
        <begin position="747"/>
        <end position="759"/>
    </location>
</feature>
<feature type="compositionally biased region" description="Basic residues" evidence="5">
    <location>
        <begin position="607"/>
        <end position="621"/>
    </location>
</feature>
<evidence type="ECO:0000313" key="8">
    <source>
        <dbReference type="Proteomes" id="UP000225706"/>
    </source>
</evidence>
<dbReference type="Gene3D" id="4.10.1000.10">
    <property type="entry name" value="Zinc finger, CCCH-type"/>
    <property type="match status" value="1"/>
</dbReference>
<dbReference type="InterPro" id="IPR052647">
    <property type="entry name" value="Zinc_finger_CCCH-type"/>
</dbReference>
<evidence type="ECO:0000313" key="7">
    <source>
        <dbReference type="EMBL" id="PFX23402.1"/>
    </source>
</evidence>
<dbReference type="PANTHER" id="PTHR46582:SF1">
    <property type="entry name" value="ZINC FINGER CCCH DOMAIN-CONTAINING PROTEIN 18"/>
    <property type="match status" value="1"/>
</dbReference>
<dbReference type="Proteomes" id="UP000225706">
    <property type="component" value="Unassembled WGS sequence"/>
</dbReference>
<feature type="zinc finger region" description="C3H1-type" evidence="4">
    <location>
        <begin position="187"/>
        <end position="213"/>
    </location>
</feature>
<evidence type="ECO:0000256" key="4">
    <source>
        <dbReference type="PROSITE-ProRule" id="PRU00723"/>
    </source>
</evidence>
<evidence type="ECO:0000256" key="3">
    <source>
        <dbReference type="ARBA" id="ARBA00022833"/>
    </source>
</evidence>
<feature type="compositionally biased region" description="Basic and acidic residues" evidence="5">
    <location>
        <begin position="149"/>
        <end position="167"/>
    </location>
</feature>
<feature type="compositionally biased region" description="Low complexity" evidence="5">
    <location>
        <begin position="554"/>
        <end position="606"/>
    </location>
</feature>
<dbReference type="InterPro" id="IPR000571">
    <property type="entry name" value="Znf_CCCH"/>
</dbReference>
<feature type="compositionally biased region" description="Acidic residues" evidence="5">
    <location>
        <begin position="117"/>
        <end position="148"/>
    </location>
</feature>
<feature type="compositionally biased region" description="Basic and acidic residues" evidence="5">
    <location>
        <begin position="639"/>
        <end position="655"/>
    </location>
</feature>
<dbReference type="SMART" id="SM00356">
    <property type="entry name" value="ZnF_C3H1"/>
    <property type="match status" value="1"/>
</dbReference>
<dbReference type="AlphaFoldDB" id="A0A2B4S4G1"/>
<feature type="compositionally biased region" description="Low complexity" evidence="5">
    <location>
        <begin position="904"/>
        <end position="916"/>
    </location>
</feature>
<feature type="compositionally biased region" description="Low complexity" evidence="5">
    <location>
        <begin position="824"/>
        <end position="837"/>
    </location>
</feature>
<dbReference type="PROSITE" id="PS50103">
    <property type="entry name" value="ZF_C3H1"/>
    <property type="match status" value="1"/>
</dbReference>
<dbReference type="PANTHER" id="PTHR46582">
    <property type="entry name" value="ZINC FINGER CCCH DOMAIN-CONTAINING PROTEIN 18"/>
    <property type="match status" value="1"/>
</dbReference>
<evidence type="ECO:0000256" key="5">
    <source>
        <dbReference type="SAM" id="MobiDB-lite"/>
    </source>
</evidence>
<dbReference type="EMBL" id="LSMT01000208">
    <property type="protein sequence ID" value="PFX23402.1"/>
    <property type="molecule type" value="Genomic_DNA"/>
</dbReference>
<dbReference type="InterPro" id="IPR041367">
    <property type="entry name" value="Znf-CCCH_4"/>
</dbReference>
<evidence type="ECO:0000256" key="1">
    <source>
        <dbReference type="ARBA" id="ARBA00022723"/>
    </source>
</evidence>
<keyword evidence="2 4" id="KW-0863">Zinc-finger</keyword>
<feature type="compositionally biased region" description="Polar residues" evidence="5">
    <location>
        <begin position="1"/>
        <end position="12"/>
    </location>
</feature>
<dbReference type="OrthoDB" id="5984921at2759"/>
<feature type="compositionally biased region" description="Basic and acidic residues" evidence="5">
    <location>
        <begin position="296"/>
        <end position="313"/>
    </location>
</feature>
<proteinExistence type="predicted"/>
<comment type="caution">
    <text evidence="7">The sequence shown here is derived from an EMBL/GenBank/DDBJ whole genome shotgun (WGS) entry which is preliminary data.</text>
</comment>
<feature type="compositionally biased region" description="Acidic residues" evidence="5">
    <location>
        <begin position="168"/>
        <end position="180"/>
    </location>
</feature>
<evidence type="ECO:0000259" key="6">
    <source>
        <dbReference type="PROSITE" id="PS50103"/>
    </source>
</evidence>
<feature type="compositionally biased region" description="Low complexity" evidence="5">
    <location>
        <begin position="622"/>
        <end position="638"/>
    </location>
</feature>
<feature type="compositionally biased region" description="Low complexity" evidence="5">
    <location>
        <begin position="18"/>
        <end position="31"/>
    </location>
</feature>
<sequence>MDPEQSPVSVQNDDNHRSLLPSSSTEESSCSMAAEVSDSDGKESTLVEKVQEIALDSSSSVKTEWTTSRASIHLTTSVHNKTGAMFEEEEEGELDYEEDEGEVPGGQEDKNGLRNDVDDDKEEGEVEDDEQDEEGEEGEILSDDDDDDKVNAEKKPQERKDSAKNEADGPEEGEVIDDGDSMGAPVLRTKVCRYFMYGGCTWGNSCRFLHPGHNDKGAYQMLPEPGQYPSPFPKVPAVVPPIHPDAMLASLPDQDLGQIGDELNDNSVQPIAEVMSPPKKETAWERGLKRAKEIKKAAQKRKEEDADFKEKRMILGITAEDDEDENDKENTMRRREMMRSRLEKEATHCDEEDVRYRRSADIVSRWRDKREASPLQYRDRDRRKKRGFRTPSSSPERDRRSKRRGGEKDKQREKNKETVKERDTEQTRKGTKELEKTNEEKAKKKKDRGREKETEETKNDSAGKEQTTSVLKEQQESASDEKKNKDEAKKGRTHESSAETEVKTTKNAEKKEESRELDDKDKAKPKALGISSSRLPNDDWIDPWQRTTSPKRQSASSRSSRSRSSSSSSDSSRSSRSRSHSGSESHSTSRSASRSRSRSVSAASSRSRSRSGSRSKSRSRSGSHSSGSDRSSSSSSHSPVKEAKTTPNADDDKGAKQASNESSDSESESNKSKSRSPTPVSKSPIKPKASPDKGPRTPPIESTTGRYVKEKRNRYEYGRADRIEKWREGQVRYNNPWDPRRMGNTRPPEDPYRERERGYHSRRGRSPARRRRSRSPRRRNEDRRRPDESKIRERSSSADSMEHALARPSSPRATRERGGMRRVSSASSSDSESSDSGSESEDEQNPPKTRRTAPEQLKQARNVPLTSGNIRYTGHKDIKLTLNKSVTRKENSEPSKQPAPHSPPARSEASSSSDKPSTFKKRPRDSPPVSDAPATRKEAVSSSVQSANKPDKQSVDPQVESASSGRGNAANTTSRREELLRELKAVEDAIARKRARIEILLLELLAHCFCNTLKGEL</sequence>
<organism evidence="7 8">
    <name type="scientific">Stylophora pistillata</name>
    <name type="common">Smooth cauliflower coral</name>
    <dbReference type="NCBI Taxonomy" id="50429"/>
    <lineage>
        <taxon>Eukaryota</taxon>
        <taxon>Metazoa</taxon>
        <taxon>Cnidaria</taxon>
        <taxon>Anthozoa</taxon>
        <taxon>Hexacorallia</taxon>
        <taxon>Scleractinia</taxon>
        <taxon>Astrocoeniina</taxon>
        <taxon>Pocilloporidae</taxon>
        <taxon>Stylophora</taxon>
    </lineage>
</organism>
<protein>
    <submittedName>
        <fullName evidence="7">Zinc finger CCCH domain-containing protein 18</fullName>
    </submittedName>
</protein>
<feature type="compositionally biased region" description="Basic and acidic residues" evidence="5">
    <location>
        <begin position="473"/>
        <end position="524"/>
    </location>
</feature>
<keyword evidence="3 4" id="KW-0862">Zinc</keyword>
<feature type="domain" description="C3H1-type" evidence="6">
    <location>
        <begin position="187"/>
        <end position="213"/>
    </location>
</feature>
<dbReference type="STRING" id="50429.A0A2B4S4G1"/>
<dbReference type="Pfam" id="PF18044">
    <property type="entry name" value="zf-CCCH_4"/>
    <property type="match status" value="1"/>
</dbReference>
<dbReference type="GO" id="GO:0071011">
    <property type="term" value="C:precatalytic spliceosome"/>
    <property type="evidence" value="ECO:0007669"/>
    <property type="project" value="TreeGrafter"/>
</dbReference>
<name>A0A2B4S4G1_STYPI</name>
<feature type="compositionally biased region" description="Basic and acidic residues" evidence="5">
    <location>
        <begin position="39"/>
        <end position="51"/>
    </location>
</feature>
<feature type="compositionally biased region" description="Polar residues" evidence="5">
    <location>
        <begin position="960"/>
        <end position="973"/>
    </location>
</feature>